<keyword evidence="5 6" id="KW-0472">Membrane</keyword>
<evidence type="ECO:0000256" key="5">
    <source>
        <dbReference type="ARBA" id="ARBA00023136"/>
    </source>
</evidence>
<dbReference type="Proteomes" id="UP001244443">
    <property type="component" value="Chromosome"/>
</dbReference>
<evidence type="ECO:0000256" key="1">
    <source>
        <dbReference type="ARBA" id="ARBA00004651"/>
    </source>
</evidence>
<dbReference type="PANTHER" id="PTHR30250:SF11">
    <property type="entry name" value="O-ANTIGEN TRANSPORTER-RELATED"/>
    <property type="match status" value="1"/>
</dbReference>
<protein>
    <submittedName>
        <fullName evidence="7">Oligosaccharide flippase family protein</fullName>
    </submittedName>
</protein>
<dbReference type="PANTHER" id="PTHR30250">
    <property type="entry name" value="PST FAMILY PREDICTED COLANIC ACID TRANSPORTER"/>
    <property type="match status" value="1"/>
</dbReference>
<feature type="transmembrane region" description="Helical" evidence="6">
    <location>
        <begin position="274"/>
        <end position="297"/>
    </location>
</feature>
<feature type="transmembrane region" description="Helical" evidence="6">
    <location>
        <begin position="410"/>
        <end position="427"/>
    </location>
</feature>
<organism evidence="7 8">
    <name type="scientific">Marivirga arenosa</name>
    <dbReference type="NCBI Taxonomy" id="3059076"/>
    <lineage>
        <taxon>Bacteria</taxon>
        <taxon>Pseudomonadati</taxon>
        <taxon>Bacteroidota</taxon>
        <taxon>Cytophagia</taxon>
        <taxon>Cytophagales</taxon>
        <taxon>Marivirgaceae</taxon>
        <taxon>Marivirga</taxon>
    </lineage>
</organism>
<comment type="subcellular location">
    <subcellularLocation>
        <location evidence="1">Cell membrane</location>
        <topology evidence="1">Multi-pass membrane protein</topology>
    </subcellularLocation>
</comment>
<reference evidence="7" key="1">
    <citation type="submission" date="2023-08" db="EMBL/GenBank/DDBJ databases">
        <title>Comparative genomics and taxonomic characterization of three novel marine species of genus Marivirga.</title>
        <authorList>
            <person name="Muhammad N."/>
            <person name="Kim S.-G."/>
        </authorList>
    </citation>
    <scope>NUCLEOTIDE SEQUENCE [LARGE SCALE GENOMIC DNA]</scope>
    <source>
        <strain evidence="7">ABR2-2</strain>
    </source>
</reference>
<dbReference type="RefSeq" id="WP_308357913.1">
    <property type="nucleotide sequence ID" value="NZ_CP129970.2"/>
</dbReference>
<dbReference type="AlphaFoldDB" id="A0AA51N7R4"/>
<feature type="transmembrane region" description="Helical" evidence="6">
    <location>
        <begin position="60"/>
        <end position="82"/>
    </location>
</feature>
<evidence type="ECO:0000256" key="2">
    <source>
        <dbReference type="ARBA" id="ARBA00022475"/>
    </source>
</evidence>
<feature type="transmembrane region" description="Helical" evidence="6">
    <location>
        <begin position="348"/>
        <end position="371"/>
    </location>
</feature>
<keyword evidence="2" id="KW-1003">Cell membrane</keyword>
<dbReference type="Pfam" id="PF13440">
    <property type="entry name" value="Polysacc_synt_3"/>
    <property type="match status" value="1"/>
</dbReference>
<evidence type="ECO:0000313" key="8">
    <source>
        <dbReference type="Proteomes" id="UP001244443"/>
    </source>
</evidence>
<evidence type="ECO:0000256" key="3">
    <source>
        <dbReference type="ARBA" id="ARBA00022692"/>
    </source>
</evidence>
<gene>
    <name evidence="7" type="ORF">QYS48_29600</name>
</gene>
<feature type="transmembrane region" description="Helical" evidence="6">
    <location>
        <begin position="136"/>
        <end position="158"/>
    </location>
</feature>
<proteinExistence type="predicted"/>
<evidence type="ECO:0000313" key="7">
    <source>
        <dbReference type="EMBL" id="WMN07704.1"/>
    </source>
</evidence>
<dbReference type="EMBL" id="CP129970">
    <property type="protein sequence ID" value="WMN07704.1"/>
    <property type="molecule type" value="Genomic_DNA"/>
</dbReference>
<dbReference type="InterPro" id="IPR050833">
    <property type="entry name" value="Poly_Biosynth_Transport"/>
</dbReference>
<accession>A0AA51N7R4</accession>
<keyword evidence="8" id="KW-1185">Reference proteome</keyword>
<sequence length="461" mass="52873">MIKNKITKLNGELETILNSFKTKGSFTRNFSYLFSGKLLTVVLSLVVTPILTRIYSPEAYGYFSFFNAVAMNFAVVSTLSYEKALIIINTRKKFYNLLFACFLLTFILAFILYLIFQLLYFREGIFKLELGLDQLFIHLIVIACILYSLTIILSNWNIRKSQFKFAAKNGVISQVGSRFSSLILGFISAPIFGLALSEIISKSIIIFSNFRKNIYSEWKIIQRNVDFNEMKIVIKEQAAYPKFILPSTYINTLINQLPIFFITLQFGKEILGHYSLAVSILYLPIIVITNSLSSVVIKRINELKDNGQVLKQFVSRITLLLFIVTTPFFIIMILASKSLFPFFFGQNWSLAGVFGTIIGFYAIIDIFLIFSNSLMLVFKKERVVFKYQILQLLCSLLGLLPGYLLNSFQIALIGYGMVYFIFGLIKVQVSYRLINLQYTIQFTAIFLLLMLVLFSQLNLTF</sequence>
<keyword evidence="3 6" id="KW-0812">Transmembrane</keyword>
<evidence type="ECO:0000256" key="6">
    <source>
        <dbReference type="SAM" id="Phobius"/>
    </source>
</evidence>
<feature type="transmembrane region" description="Helical" evidence="6">
    <location>
        <begin position="179"/>
        <end position="200"/>
    </location>
</feature>
<feature type="transmembrane region" description="Helical" evidence="6">
    <location>
        <begin position="94"/>
        <end position="116"/>
    </location>
</feature>
<keyword evidence="4 6" id="KW-1133">Transmembrane helix</keyword>
<feature type="transmembrane region" description="Helical" evidence="6">
    <location>
        <begin position="439"/>
        <end position="459"/>
    </location>
</feature>
<feature type="transmembrane region" description="Helical" evidence="6">
    <location>
        <begin position="30"/>
        <end position="54"/>
    </location>
</feature>
<dbReference type="GO" id="GO:0005886">
    <property type="term" value="C:plasma membrane"/>
    <property type="evidence" value="ECO:0007669"/>
    <property type="project" value="UniProtKB-SubCell"/>
</dbReference>
<feature type="transmembrane region" description="Helical" evidence="6">
    <location>
        <begin position="383"/>
        <end position="404"/>
    </location>
</feature>
<name>A0AA51N7R4_9BACT</name>
<evidence type="ECO:0000256" key="4">
    <source>
        <dbReference type="ARBA" id="ARBA00022989"/>
    </source>
</evidence>
<feature type="transmembrane region" description="Helical" evidence="6">
    <location>
        <begin position="317"/>
        <end position="336"/>
    </location>
</feature>